<organism evidence="2 3">
    <name type="scientific">Acanthoscelides obtectus</name>
    <name type="common">Bean weevil</name>
    <name type="synonym">Bruchus obtectus</name>
    <dbReference type="NCBI Taxonomy" id="200917"/>
    <lineage>
        <taxon>Eukaryota</taxon>
        <taxon>Metazoa</taxon>
        <taxon>Ecdysozoa</taxon>
        <taxon>Arthropoda</taxon>
        <taxon>Hexapoda</taxon>
        <taxon>Insecta</taxon>
        <taxon>Pterygota</taxon>
        <taxon>Neoptera</taxon>
        <taxon>Endopterygota</taxon>
        <taxon>Coleoptera</taxon>
        <taxon>Polyphaga</taxon>
        <taxon>Cucujiformia</taxon>
        <taxon>Chrysomeloidea</taxon>
        <taxon>Chrysomelidae</taxon>
        <taxon>Bruchinae</taxon>
        <taxon>Bruchini</taxon>
        <taxon>Acanthoscelides</taxon>
    </lineage>
</organism>
<evidence type="ECO:0000256" key="1">
    <source>
        <dbReference type="SAM" id="Phobius"/>
    </source>
</evidence>
<keyword evidence="1" id="KW-1133">Transmembrane helix</keyword>
<keyword evidence="1" id="KW-0472">Membrane</keyword>
<dbReference type="EMBL" id="CAKOFQ010006892">
    <property type="protein sequence ID" value="CAH1980303.1"/>
    <property type="molecule type" value="Genomic_DNA"/>
</dbReference>
<reference evidence="2" key="1">
    <citation type="submission" date="2022-03" db="EMBL/GenBank/DDBJ databases">
        <authorList>
            <person name="Sayadi A."/>
        </authorList>
    </citation>
    <scope>NUCLEOTIDE SEQUENCE</scope>
</reference>
<keyword evidence="1" id="KW-0812">Transmembrane</keyword>
<keyword evidence="3" id="KW-1185">Reference proteome</keyword>
<feature type="transmembrane region" description="Helical" evidence="1">
    <location>
        <begin position="27"/>
        <end position="47"/>
    </location>
</feature>
<dbReference type="OrthoDB" id="6350276at2759"/>
<gene>
    <name evidence="2" type="ORF">ACAOBT_LOCUS13896</name>
</gene>
<evidence type="ECO:0000313" key="2">
    <source>
        <dbReference type="EMBL" id="CAH1980303.1"/>
    </source>
</evidence>
<accession>A0A9P0PE33</accession>
<comment type="caution">
    <text evidence="2">The sequence shown here is derived from an EMBL/GenBank/DDBJ whole genome shotgun (WGS) entry which is preliminary data.</text>
</comment>
<proteinExistence type="predicted"/>
<dbReference type="Proteomes" id="UP001152888">
    <property type="component" value="Unassembled WGS sequence"/>
</dbReference>
<dbReference type="AlphaFoldDB" id="A0A9P0PE33"/>
<sequence length="157" mass="17749">MALWLNSVGIVTHLDRSKNRNMHARRVVILFVYLSTVFLAVAIAKGYPPDKRIQSPSSFKTMLRFGRSSNSNSDKDLKPVNVYPRADAFFLGPRYGKRSVWGPNPLSMTCGEESDMSCSWVGLSNLYRCIQRSSFRAKRVLNILPEIEPELGLPNEP</sequence>
<evidence type="ECO:0000313" key="3">
    <source>
        <dbReference type="Proteomes" id="UP001152888"/>
    </source>
</evidence>
<protein>
    <submittedName>
        <fullName evidence="2">Uncharacterized protein</fullName>
    </submittedName>
</protein>
<name>A0A9P0PE33_ACAOB</name>